<feature type="transmembrane region" description="Helical" evidence="1">
    <location>
        <begin position="21"/>
        <end position="38"/>
    </location>
</feature>
<keyword evidence="3" id="KW-1185">Reference proteome</keyword>
<comment type="caution">
    <text evidence="2">The sequence shown here is derived from an EMBL/GenBank/DDBJ whole genome shotgun (WGS) entry which is preliminary data.</text>
</comment>
<sequence length="143" mass="15375">MVWAMSVAAAIQAPPRLTRRVPVLTSGLGVVHLVYAVAESPDVLRAMAADGILAAANDYQRDYVTWFVVAGFTLLMTGSILRWTVRRTGQVPPSAGWWLLGTGIFAVILEPTGGAWALVLLGALTAYASRQEVRNPASSEPRR</sequence>
<keyword evidence="1" id="KW-1133">Transmembrane helix</keyword>
<reference evidence="2 3" key="1">
    <citation type="submission" date="2019-06" db="EMBL/GenBank/DDBJ databases">
        <title>Sequencing the genomes of 1000 actinobacteria strains.</title>
        <authorList>
            <person name="Klenk H.-P."/>
        </authorList>
    </citation>
    <scope>NUCLEOTIDE SEQUENCE [LARGE SCALE GENOMIC DNA]</scope>
    <source>
        <strain evidence="2 3">DSM 24683</strain>
    </source>
</reference>
<dbReference type="Proteomes" id="UP000318380">
    <property type="component" value="Unassembled WGS sequence"/>
</dbReference>
<evidence type="ECO:0000313" key="3">
    <source>
        <dbReference type="Proteomes" id="UP000318380"/>
    </source>
</evidence>
<dbReference type="AlphaFoldDB" id="A0A561BPY7"/>
<dbReference type="Pfam" id="PF20064">
    <property type="entry name" value="DUF6463"/>
    <property type="match status" value="1"/>
</dbReference>
<protein>
    <submittedName>
        <fullName evidence="2">Uncharacterized protein</fullName>
    </submittedName>
</protein>
<feature type="transmembrane region" description="Helical" evidence="1">
    <location>
        <begin position="97"/>
        <end position="128"/>
    </location>
</feature>
<evidence type="ECO:0000256" key="1">
    <source>
        <dbReference type="SAM" id="Phobius"/>
    </source>
</evidence>
<keyword evidence="1" id="KW-0812">Transmembrane</keyword>
<accession>A0A561BPY7</accession>
<feature type="transmembrane region" description="Helical" evidence="1">
    <location>
        <begin position="63"/>
        <end position="85"/>
    </location>
</feature>
<dbReference type="InterPro" id="IPR045590">
    <property type="entry name" value="DUF6463"/>
</dbReference>
<organism evidence="2 3">
    <name type="scientific">Kribbella amoyensis</name>
    <dbReference type="NCBI Taxonomy" id="996641"/>
    <lineage>
        <taxon>Bacteria</taxon>
        <taxon>Bacillati</taxon>
        <taxon>Actinomycetota</taxon>
        <taxon>Actinomycetes</taxon>
        <taxon>Propionibacteriales</taxon>
        <taxon>Kribbellaceae</taxon>
        <taxon>Kribbella</taxon>
    </lineage>
</organism>
<keyword evidence="1" id="KW-0472">Membrane</keyword>
<dbReference type="EMBL" id="VIVK01000001">
    <property type="protein sequence ID" value="TWD80892.1"/>
    <property type="molecule type" value="Genomic_DNA"/>
</dbReference>
<gene>
    <name evidence="2" type="ORF">FB561_1989</name>
</gene>
<evidence type="ECO:0000313" key="2">
    <source>
        <dbReference type="EMBL" id="TWD80892.1"/>
    </source>
</evidence>
<proteinExistence type="predicted"/>
<name>A0A561BPY7_9ACTN</name>